<accession>A0ABT2SK88</accession>
<dbReference type="InterPro" id="IPR036638">
    <property type="entry name" value="HLH_DNA-bd_sf"/>
</dbReference>
<proteinExistence type="predicted"/>
<dbReference type="RefSeq" id="WP_256296993.1">
    <property type="nucleotide sequence ID" value="NZ_JAOQKE010000004.1"/>
</dbReference>
<dbReference type="InterPro" id="IPR037208">
    <property type="entry name" value="Spo0E-like_sf"/>
</dbReference>
<dbReference type="Pfam" id="PF09388">
    <property type="entry name" value="SpoOE-like"/>
    <property type="match status" value="1"/>
</dbReference>
<keyword evidence="2" id="KW-1185">Reference proteome</keyword>
<dbReference type="EMBL" id="JAOQKE010000004">
    <property type="protein sequence ID" value="MCU6724876.1"/>
    <property type="molecule type" value="Genomic_DNA"/>
</dbReference>
<gene>
    <name evidence="1" type="ORF">OCV47_05845</name>
</gene>
<comment type="caution">
    <text evidence="1">The sequence shown here is derived from an EMBL/GenBank/DDBJ whole genome shotgun (WGS) entry which is preliminary data.</text>
</comment>
<reference evidence="1 2" key="1">
    <citation type="journal article" date="2021" name="ISME Commun">
        <title>Automated analysis of genomic sequences facilitates high-throughput and comprehensive description of bacteria.</title>
        <authorList>
            <person name="Hitch T.C.A."/>
        </authorList>
    </citation>
    <scope>NUCLEOTIDE SEQUENCE [LARGE SCALE GENOMIC DNA]</scope>
    <source>
        <strain evidence="1 2">Sanger_29</strain>
    </source>
</reference>
<evidence type="ECO:0000313" key="1">
    <source>
        <dbReference type="EMBL" id="MCU6724876.1"/>
    </source>
</evidence>
<organism evidence="1 2">
    <name type="scientific">Muricoprocola aceti</name>
    <dbReference type="NCBI Taxonomy" id="2981772"/>
    <lineage>
        <taxon>Bacteria</taxon>
        <taxon>Bacillati</taxon>
        <taxon>Bacillota</taxon>
        <taxon>Clostridia</taxon>
        <taxon>Lachnospirales</taxon>
        <taxon>Lachnospiraceae</taxon>
        <taxon>Muricoprocola</taxon>
    </lineage>
</organism>
<dbReference type="SUPFAM" id="SSF140500">
    <property type="entry name" value="BAS1536-like"/>
    <property type="match status" value="1"/>
</dbReference>
<sequence>MNSLETLKREIEKERAILNELLVTRGMSEVIEQSQKLDRMIENYLDIAN</sequence>
<dbReference type="Gene3D" id="4.10.280.10">
    <property type="entry name" value="Helix-loop-helix DNA-binding domain"/>
    <property type="match status" value="1"/>
</dbReference>
<evidence type="ECO:0000313" key="2">
    <source>
        <dbReference type="Proteomes" id="UP001652338"/>
    </source>
</evidence>
<protein>
    <submittedName>
        <fullName evidence="1">Aspartyl-phosphate phosphatase Spo0E family protein</fullName>
    </submittedName>
</protein>
<dbReference type="Proteomes" id="UP001652338">
    <property type="component" value="Unassembled WGS sequence"/>
</dbReference>
<name>A0ABT2SK88_9FIRM</name>
<dbReference type="InterPro" id="IPR018540">
    <property type="entry name" value="Spo0E-like"/>
</dbReference>